<keyword evidence="3" id="KW-1185">Reference proteome</keyword>
<evidence type="ECO:0000313" key="2">
    <source>
        <dbReference type="EMBL" id="QFQ13262.1"/>
    </source>
</evidence>
<dbReference type="EMBL" id="CP033459">
    <property type="protein sequence ID" value="QFQ13262.1"/>
    <property type="molecule type" value="Genomic_DNA"/>
</dbReference>
<gene>
    <name evidence="2" type="ORF">C7Y71_009730</name>
</gene>
<evidence type="ECO:0000256" key="1">
    <source>
        <dbReference type="SAM" id="SignalP"/>
    </source>
</evidence>
<dbReference type="RefSeq" id="WP_111897492.1">
    <property type="nucleotide sequence ID" value="NZ_CP033459.1"/>
</dbReference>
<dbReference type="Proteomes" id="UP000249375">
    <property type="component" value="Chromosome"/>
</dbReference>
<evidence type="ECO:0000313" key="3">
    <source>
        <dbReference type="Proteomes" id="UP000249375"/>
    </source>
</evidence>
<organism evidence="2 3">
    <name type="scientific">Pseudoprevotella muciniphila</name>
    <dbReference type="NCBI Taxonomy" id="2133944"/>
    <lineage>
        <taxon>Bacteria</taxon>
        <taxon>Pseudomonadati</taxon>
        <taxon>Bacteroidota</taxon>
        <taxon>Bacteroidia</taxon>
        <taxon>Bacteroidales</taxon>
        <taxon>Prevotellaceae</taxon>
        <taxon>Pseudoprevotella</taxon>
    </lineage>
</organism>
<accession>A0A5P8E8J7</accession>
<dbReference type="NCBIfam" id="TIGR04183">
    <property type="entry name" value="Por_Secre_tail"/>
    <property type="match status" value="1"/>
</dbReference>
<dbReference type="InterPro" id="IPR026444">
    <property type="entry name" value="Secre_tail"/>
</dbReference>
<dbReference type="KEGG" id="alq:C7Y71_009730"/>
<protein>
    <submittedName>
        <fullName evidence="2">T9SS C-terminal target domain-containing protein</fullName>
    </submittedName>
</protein>
<dbReference type="OrthoDB" id="1068891at2"/>
<reference evidence="2 3" key="1">
    <citation type="submission" date="2018-11" db="EMBL/GenBank/DDBJ databases">
        <authorList>
            <person name="Na S.W."/>
            <person name="Baik M."/>
        </authorList>
    </citation>
    <scope>NUCLEOTIDE SEQUENCE [LARGE SCALE GENOMIC DNA]</scope>
    <source>
        <strain evidence="2 3">E39</strain>
    </source>
</reference>
<feature type="signal peptide" evidence="1">
    <location>
        <begin position="1"/>
        <end position="19"/>
    </location>
</feature>
<dbReference type="AlphaFoldDB" id="A0A5P8E8J7"/>
<keyword evidence="1" id="KW-0732">Signal</keyword>
<feature type="chain" id="PRO_5024288622" evidence="1">
    <location>
        <begin position="20"/>
        <end position="147"/>
    </location>
</feature>
<name>A0A5P8E8J7_9BACT</name>
<sequence length="147" mass="16020">MKKFYMVALLAMFAIGVSAQTYSFLTVETSDGAQRSFATDQIYITFSNDNNMVISTGATTGTDNVSIPLASLNRMFFSEVATGIRNTLTQPSDLSALADGTMVTIYDMTGKQLLRTTKQGNGLPTESLPKGLYIIKANGMTQKMYIR</sequence>
<proteinExistence type="predicted"/>